<sequence>MKNSFFLMIIFFVYAVKEIHLVDKIFVAKNCAGDNFF</sequence>
<dbReference type="HOGENOM" id="CLU_3341767_0_0_5"/>
<organism evidence="1 2">
    <name type="scientific">Pelagibacter ubique (strain HTCC1002)</name>
    <dbReference type="NCBI Taxonomy" id="314261"/>
    <lineage>
        <taxon>Bacteria</taxon>
        <taxon>Pseudomonadati</taxon>
        <taxon>Pseudomonadota</taxon>
        <taxon>Alphaproteobacteria</taxon>
        <taxon>Candidatus Pelagibacterales</taxon>
        <taxon>Candidatus Pelagibacteraceae</taxon>
        <taxon>Candidatus Pelagibacter</taxon>
    </lineage>
</organism>
<dbReference type="EMBL" id="AAPV01000001">
    <property type="protein sequence ID" value="EAS85432.1"/>
    <property type="molecule type" value="Genomic_DNA"/>
</dbReference>
<evidence type="ECO:0000313" key="1">
    <source>
        <dbReference type="EMBL" id="EAS85432.1"/>
    </source>
</evidence>
<protein>
    <submittedName>
        <fullName evidence="1">Uncharacterized protein</fullName>
    </submittedName>
</protein>
<name>Q1UZZ6_PELU1</name>
<reference evidence="1 2" key="1">
    <citation type="submission" date="2006-04" db="EMBL/GenBank/DDBJ databases">
        <authorList>
            <person name="Giovannoni S.J."/>
            <person name="Cho J.-C."/>
            <person name="Ferriera S."/>
            <person name="Johnson J."/>
            <person name="Kravitz S."/>
            <person name="Halpern A."/>
            <person name="Remington K."/>
            <person name="Beeson K."/>
            <person name="Tran B."/>
            <person name="Rogers Y.-H."/>
            <person name="Friedman R."/>
            <person name="Venter J.C."/>
        </authorList>
    </citation>
    <scope>NUCLEOTIDE SEQUENCE [LARGE SCALE GENOMIC DNA]</scope>
    <source>
        <strain evidence="1 2">HTCC1002</strain>
    </source>
</reference>
<evidence type="ECO:0000313" key="2">
    <source>
        <dbReference type="Proteomes" id="UP000005306"/>
    </source>
</evidence>
<accession>Q1UZZ6</accession>
<dbReference type="AlphaFoldDB" id="Q1UZZ6"/>
<comment type="caution">
    <text evidence="1">The sequence shown here is derived from an EMBL/GenBank/DDBJ whole genome shotgun (WGS) entry which is preliminary data.</text>
</comment>
<dbReference type="Proteomes" id="UP000005306">
    <property type="component" value="Unassembled WGS sequence"/>
</dbReference>
<proteinExistence type="predicted"/>
<gene>
    <name evidence="1" type="ORF">PU1002_06906</name>
</gene>